<dbReference type="Proteomes" id="UP001610990">
    <property type="component" value="Unassembled WGS sequence"/>
</dbReference>
<keyword evidence="1" id="KW-0472">Membrane</keyword>
<evidence type="ECO:0000313" key="2">
    <source>
        <dbReference type="EMBL" id="MFH8586169.1"/>
    </source>
</evidence>
<dbReference type="RefSeq" id="WP_397673180.1">
    <property type="nucleotide sequence ID" value="NZ_JBIRFW010000015.1"/>
</dbReference>
<organism evidence="2 3">
    <name type="scientific">Streptomyces celluloflavus</name>
    <dbReference type="NCBI Taxonomy" id="58344"/>
    <lineage>
        <taxon>Bacteria</taxon>
        <taxon>Bacillati</taxon>
        <taxon>Actinomycetota</taxon>
        <taxon>Actinomycetes</taxon>
        <taxon>Kitasatosporales</taxon>
        <taxon>Streptomycetaceae</taxon>
        <taxon>Streptomyces</taxon>
    </lineage>
</organism>
<feature type="transmembrane region" description="Helical" evidence="1">
    <location>
        <begin position="12"/>
        <end position="36"/>
    </location>
</feature>
<accession>A0ABW7RFK7</accession>
<evidence type="ECO:0000313" key="3">
    <source>
        <dbReference type="Proteomes" id="UP001610990"/>
    </source>
</evidence>
<keyword evidence="1" id="KW-0812">Transmembrane</keyword>
<proteinExistence type="predicted"/>
<sequence>MSEIPQLLYYTAAVSGCAGLLYTGILFVVALVSVLASTPGLRKDARATLTILMRRRSR</sequence>
<dbReference type="EMBL" id="JBIRGH010000009">
    <property type="protein sequence ID" value="MFH8586169.1"/>
    <property type="molecule type" value="Genomic_DNA"/>
</dbReference>
<evidence type="ECO:0000256" key="1">
    <source>
        <dbReference type="SAM" id="Phobius"/>
    </source>
</evidence>
<comment type="caution">
    <text evidence="2">The sequence shown here is derived from an EMBL/GenBank/DDBJ whole genome shotgun (WGS) entry which is preliminary data.</text>
</comment>
<keyword evidence="3" id="KW-1185">Reference proteome</keyword>
<gene>
    <name evidence="2" type="ORF">ACH4GP_17440</name>
</gene>
<reference evidence="2 3" key="1">
    <citation type="submission" date="2024-10" db="EMBL/GenBank/DDBJ databases">
        <title>The Natural Products Discovery Center: Release of the First 8490 Sequenced Strains for Exploring Actinobacteria Biosynthetic Diversity.</title>
        <authorList>
            <person name="Kalkreuter E."/>
            <person name="Kautsar S.A."/>
            <person name="Yang D."/>
            <person name="Bader C.D."/>
            <person name="Teijaro C.N."/>
            <person name="Fluegel L."/>
            <person name="Davis C.M."/>
            <person name="Simpson J.R."/>
            <person name="Lauterbach L."/>
            <person name="Steele A.D."/>
            <person name="Gui C."/>
            <person name="Meng S."/>
            <person name="Li G."/>
            <person name="Viehrig K."/>
            <person name="Ye F."/>
            <person name="Su P."/>
            <person name="Kiefer A.F."/>
            <person name="Nichols A."/>
            <person name="Cepeda A.J."/>
            <person name="Yan W."/>
            <person name="Fan B."/>
            <person name="Jiang Y."/>
            <person name="Adhikari A."/>
            <person name="Zheng C.-J."/>
            <person name="Schuster L."/>
            <person name="Cowan T.M."/>
            <person name="Smanski M.J."/>
            <person name="Chevrette M.G."/>
            <person name="De Carvalho L.P.S."/>
            <person name="Shen B."/>
        </authorList>
    </citation>
    <scope>NUCLEOTIDE SEQUENCE [LARGE SCALE GENOMIC DNA]</scope>
    <source>
        <strain evidence="2 3">NPDC018013</strain>
    </source>
</reference>
<name>A0ABW7RFK7_9ACTN</name>
<keyword evidence="1" id="KW-1133">Transmembrane helix</keyword>
<protein>
    <submittedName>
        <fullName evidence="2">Uncharacterized protein</fullName>
    </submittedName>
</protein>